<dbReference type="AlphaFoldDB" id="A0A915JYG7"/>
<accession>A0A915JYG7</accession>
<dbReference type="WBParaSite" id="nRc.2.0.1.t31044-RA">
    <property type="protein sequence ID" value="nRc.2.0.1.t31044-RA"/>
    <property type="gene ID" value="nRc.2.0.1.g31044"/>
</dbReference>
<organism evidence="1 2">
    <name type="scientific">Romanomermis culicivorax</name>
    <name type="common">Nematode worm</name>
    <dbReference type="NCBI Taxonomy" id="13658"/>
    <lineage>
        <taxon>Eukaryota</taxon>
        <taxon>Metazoa</taxon>
        <taxon>Ecdysozoa</taxon>
        <taxon>Nematoda</taxon>
        <taxon>Enoplea</taxon>
        <taxon>Dorylaimia</taxon>
        <taxon>Mermithida</taxon>
        <taxon>Mermithoidea</taxon>
        <taxon>Mermithidae</taxon>
        <taxon>Romanomermis</taxon>
    </lineage>
</organism>
<reference evidence="2" key="1">
    <citation type="submission" date="2022-11" db="UniProtKB">
        <authorList>
            <consortium name="WormBaseParasite"/>
        </authorList>
    </citation>
    <scope>IDENTIFICATION</scope>
</reference>
<proteinExistence type="predicted"/>
<dbReference type="Proteomes" id="UP000887565">
    <property type="component" value="Unplaced"/>
</dbReference>
<protein>
    <submittedName>
        <fullName evidence="2">Uncharacterized protein</fullName>
    </submittedName>
</protein>
<evidence type="ECO:0000313" key="1">
    <source>
        <dbReference type="Proteomes" id="UP000887565"/>
    </source>
</evidence>
<keyword evidence="1" id="KW-1185">Reference proteome</keyword>
<name>A0A915JYG7_ROMCU</name>
<sequence>YVPEKENAFADFLGRKYDVDQPDHDKRTNLNQAKTTDIVNIVETRVPRMMSHSNNTCSNQLDNMHLSSSLLSSDSELEDDKHLQQHRHCLFGFVVVNFFDVLVY</sequence>
<evidence type="ECO:0000313" key="2">
    <source>
        <dbReference type="WBParaSite" id="nRc.2.0.1.t31044-RA"/>
    </source>
</evidence>